<dbReference type="OrthoDB" id="5912039at2759"/>
<keyword evidence="4" id="KW-1185">Reference proteome</keyword>
<gene>
    <name evidence="3" type="ORF">TTRE_0000760601</name>
</gene>
<organism evidence="3 4">
    <name type="scientific">Trichuris trichiura</name>
    <name type="common">Whipworm</name>
    <name type="synonym">Trichocephalus trichiurus</name>
    <dbReference type="NCBI Taxonomy" id="36087"/>
    <lineage>
        <taxon>Eukaryota</taxon>
        <taxon>Metazoa</taxon>
        <taxon>Ecdysozoa</taxon>
        <taxon>Nematoda</taxon>
        <taxon>Enoplea</taxon>
        <taxon>Dorylaimia</taxon>
        <taxon>Trichinellida</taxon>
        <taxon>Trichuridae</taxon>
        <taxon>Trichuris</taxon>
    </lineage>
</organism>
<reference evidence="3" key="2">
    <citation type="submission" date="2014-03" db="EMBL/GenBank/DDBJ databases">
        <title>The whipworm genome and dual-species transcriptomics of an intimate host-pathogen interaction.</title>
        <authorList>
            <person name="Foth B.J."/>
            <person name="Tsai I.J."/>
            <person name="Reid A.J."/>
            <person name="Bancroft A.J."/>
            <person name="Nichol S."/>
            <person name="Tracey A."/>
            <person name="Holroyd N."/>
            <person name="Cotton J.A."/>
            <person name="Stanley E.J."/>
            <person name="Zarowiecki M."/>
            <person name="Liu J.Z."/>
            <person name="Huckvale T."/>
            <person name="Cooper P.J."/>
            <person name="Grencis R.K."/>
            <person name="Berriman M."/>
        </authorList>
    </citation>
    <scope>NUCLEOTIDE SEQUENCE [LARGE SCALE GENOMIC DNA]</scope>
</reference>
<evidence type="ECO:0000313" key="4">
    <source>
        <dbReference type="Proteomes" id="UP000030665"/>
    </source>
</evidence>
<feature type="domain" description="EB" evidence="2">
    <location>
        <begin position="5"/>
        <end position="58"/>
    </location>
</feature>
<evidence type="ECO:0000256" key="1">
    <source>
        <dbReference type="SAM" id="MobiDB-lite"/>
    </source>
</evidence>
<sequence>MSLQNTCTSAGKQGTQAKAPGSKCSSNEECSGSKSRLASCHKHTCTCLPPAKPMKGTCILRPLQKSASRLNQQK</sequence>
<dbReference type="STRING" id="36087.A0A077ZKZ8"/>
<dbReference type="Pfam" id="PF01683">
    <property type="entry name" value="EB"/>
    <property type="match status" value="1"/>
</dbReference>
<evidence type="ECO:0000313" key="3">
    <source>
        <dbReference type="EMBL" id="CDW59275.1"/>
    </source>
</evidence>
<dbReference type="InterPro" id="IPR006149">
    <property type="entry name" value="EB_dom"/>
</dbReference>
<dbReference type="Proteomes" id="UP000030665">
    <property type="component" value="Unassembled WGS sequence"/>
</dbReference>
<accession>A0A077ZKZ8</accession>
<name>A0A077ZKZ8_TRITR</name>
<feature type="compositionally biased region" description="Polar residues" evidence="1">
    <location>
        <begin position="1"/>
        <end position="16"/>
    </location>
</feature>
<feature type="region of interest" description="Disordered" evidence="1">
    <location>
        <begin position="1"/>
        <end position="37"/>
    </location>
</feature>
<dbReference type="AlphaFoldDB" id="A0A077ZKZ8"/>
<evidence type="ECO:0000259" key="2">
    <source>
        <dbReference type="Pfam" id="PF01683"/>
    </source>
</evidence>
<feature type="compositionally biased region" description="Polar residues" evidence="1">
    <location>
        <begin position="23"/>
        <end position="36"/>
    </location>
</feature>
<dbReference type="EMBL" id="HG806545">
    <property type="protein sequence ID" value="CDW59275.1"/>
    <property type="molecule type" value="Genomic_DNA"/>
</dbReference>
<protein>
    <submittedName>
        <fullName evidence="3">EB domain containing protein</fullName>
    </submittedName>
</protein>
<reference evidence="3" key="1">
    <citation type="submission" date="2014-01" db="EMBL/GenBank/DDBJ databases">
        <authorList>
            <person name="Aslett M."/>
        </authorList>
    </citation>
    <scope>NUCLEOTIDE SEQUENCE</scope>
</reference>
<proteinExistence type="predicted"/>